<dbReference type="VEuPathDB" id="VectorBase:GBRI013842"/>
<reference evidence="3" key="2">
    <citation type="submission" date="2020-05" db="UniProtKB">
        <authorList>
            <consortium name="EnsemblMetazoa"/>
        </authorList>
    </citation>
    <scope>IDENTIFICATION</scope>
    <source>
        <strain evidence="3">IAEA</strain>
    </source>
</reference>
<evidence type="ECO:0000313" key="4">
    <source>
        <dbReference type="Proteomes" id="UP000091820"/>
    </source>
</evidence>
<evidence type="ECO:0000313" key="3">
    <source>
        <dbReference type="EnsemblMetazoa" id="GBRI013842-PA"/>
    </source>
</evidence>
<organism evidence="3 4">
    <name type="scientific">Glossina brevipalpis</name>
    <dbReference type="NCBI Taxonomy" id="37001"/>
    <lineage>
        <taxon>Eukaryota</taxon>
        <taxon>Metazoa</taxon>
        <taxon>Ecdysozoa</taxon>
        <taxon>Arthropoda</taxon>
        <taxon>Hexapoda</taxon>
        <taxon>Insecta</taxon>
        <taxon>Pterygota</taxon>
        <taxon>Neoptera</taxon>
        <taxon>Endopterygota</taxon>
        <taxon>Diptera</taxon>
        <taxon>Brachycera</taxon>
        <taxon>Muscomorpha</taxon>
        <taxon>Hippoboscoidea</taxon>
        <taxon>Glossinidae</taxon>
        <taxon>Glossina</taxon>
    </lineage>
</organism>
<sequence length="136" mass="15247">MSSGTLAGYCLMLMTYTISTHMFRGMLLIMSGGGSGVLLPVVAVPVPVQALVIVVIVDEAVEPRFKDDAREFTYLSTLIAHKLKIEAVHNRTSSDIQISHKTQPSCQEPQTRNNHNHNHNHNNNNNNYDLWLIMMM</sequence>
<dbReference type="EnsemblMetazoa" id="GBRI013842-RA">
    <property type="protein sequence ID" value="GBRI013842-PA"/>
    <property type="gene ID" value="GBRI013842"/>
</dbReference>
<dbReference type="Proteomes" id="UP000091820">
    <property type="component" value="Unassembled WGS sequence"/>
</dbReference>
<proteinExistence type="predicted"/>
<protein>
    <submittedName>
        <fullName evidence="3">Uncharacterized protein</fullName>
    </submittedName>
</protein>
<feature type="region of interest" description="Disordered" evidence="1">
    <location>
        <begin position="94"/>
        <end position="123"/>
    </location>
</feature>
<keyword evidence="4" id="KW-1185">Reference proteome</keyword>
<keyword evidence="2" id="KW-1133">Transmembrane helix</keyword>
<dbReference type="AlphaFoldDB" id="A0A1A9WBU9"/>
<feature type="compositionally biased region" description="Polar residues" evidence="1">
    <location>
        <begin position="94"/>
        <end position="112"/>
    </location>
</feature>
<feature type="transmembrane region" description="Helical" evidence="2">
    <location>
        <begin position="6"/>
        <end position="30"/>
    </location>
</feature>
<accession>A0A1A9WBU9</accession>
<name>A0A1A9WBU9_9MUSC</name>
<keyword evidence="2" id="KW-0812">Transmembrane</keyword>
<keyword evidence="2" id="KW-0472">Membrane</keyword>
<evidence type="ECO:0000256" key="1">
    <source>
        <dbReference type="SAM" id="MobiDB-lite"/>
    </source>
</evidence>
<feature type="transmembrane region" description="Helical" evidence="2">
    <location>
        <begin position="37"/>
        <end position="57"/>
    </location>
</feature>
<reference evidence="4" key="1">
    <citation type="submission" date="2014-03" db="EMBL/GenBank/DDBJ databases">
        <authorList>
            <person name="Aksoy S."/>
            <person name="Warren W."/>
            <person name="Wilson R.K."/>
        </authorList>
    </citation>
    <scope>NUCLEOTIDE SEQUENCE [LARGE SCALE GENOMIC DNA]</scope>
    <source>
        <strain evidence="4">IAEA</strain>
    </source>
</reference>
<evidence type="ECO:0000256" key="2">
    <source>
        <dbReference type="SAM" id="Phobius"/>
    </source>
</evidence>